<keyword evidence="3" id="KW-1185">Reference proteome</keyword>
<sequence>MFSSSTALPSSFLRSTLLHLPRSTELNYTERSAPAKHPREGYHPPKHPRSTLKWRAPFQGAPWLLDNGIRNHWCDACNPGSADSVDVQRDGIEISGVDEPVIDFEHGPSKQYSIALGQYRNRVTVHDLRQMGLNGDGEDMVMASFDLALTFKNGDKMIDFCIKLKEVGYTERQ</sequence>
<dbReference type="Proteomes" id="UP000218231">
    <property type="component" value="Unassembled WGS sequence"/>
</dbReference>
<proteinExistence type="predicted"/>
<organism evidence="2 3">
    <name type="scientific">Diploscapter pachys</name>
    <dbReference type="NCBI Taxonomy" id="2018661"/>
    <lineage>
        <taxon>Eukaryota</taxon>
        <taxon>Metazoa</taxon>
        <taxon>Ecdysozoa</taxon>
        <taxon>Nematoda</taxon>
        <taxon>Chromadorea</taxon>
        <taxon>Rhabditida</taxon>
        <taxon>Rhabditina</taxon>
        <taxon>Rhabditomorpha</taxon>
        <taxon>Rhabditoidea</taxon>
        <taxon>Rhabditidae</taxon>
        <taxon>Diploscapter</taxon>
    </lineage>
</organism>
<gene>
    <name evidence="2" type="ORF">WR25_15661</name>
</gene>
<name>A0A2A2JC20_9BILA</name>
<dbReference type="AlphaFoldDB" id="A0A2A2JC20"/>
<feature type="region of interest" description="Disordered" evidence="1">
    <location>
        <begin position="25"/>
        <end position="51"/>
    </location>
</feature>
<evidence type="ECO:0000313" key="2">
    <source>
        <dbReference type="EMBL" id="PAV59320.1"/>
    </source>
</evidence>
<reference evidence="2 3" key="1">
    <citation type="journal article" date="2017" name="Curr. Biol.">
        <title>Genome architecture and evolution of a unichromosomal asexual nematode.</title>
        <authorList>
            <person name="Fradin H."/>
            <person name="Zegar C."/>
            <person name="Gutwein M."/>
            <person name="Lucas J."/>
            <person name="Kovtun M."/>
            <person name="Corcoran D."/>
            <person name="Baugh L.R."/>
            <person name="Kiontke K."/>
            <person name="Gunsalus K."/>
            <person name="Fitch D.H."/>
            <person name="Piano F."/>
        </authorList>
    </citation>
    <scope>NUCLEOTIDE SEQUENCE [LARGE SCALE GENOMIC DNA]</scope>
    <source>
        <strain evidence="2">PF1309</strain>
    </source>
</reference>
<evidence type="ECO:0000313" key="3">
    <source>
        <dbReference type="Proteomes" id="UP000218231"/>
    </source>
</evidence>
<dbReference type="EMBL" id="LIAE01010531">
    <property type="protein sequence ID" value="PAV59320.1"/>
    <property type="molecule type" value="Genomic_DNA"/>
</dbReference>
<accession>A0A2A2JC20</accession>
<protein>
    <submittedName>
        <fullName evidence="2">Uncharacterized protein</fullName>
    </submittedName>
</protein>
<evidence type="ECO:0000256" key="1">
    <source>
        <dbReference type="SAM" id="MobiDB-lite"/>
    </source>
</evidence>
<comment type="caution">
    <text evidence="2">The sequence shown here is derived from an EMBL/GenBank/DDBJ whole genome shotgun (WGS) entry which is preliminary data.</text>
</comment>